<organism evidence="1 2">
    <name type="scientific">Paralvinella palmiformis</name>
    <dbReference type="NCBI Taxonomy" id="53620"/>
    <lineage>
        <taxon>Eukaryota</taxon>
        <taxon>Metazoa</taxon>
        <taxon>Spiralia</taxon>
        <taxon>Lophotrochozoa</taxon>
        <taxon>Annelida</taxon>
        <taxon>Polychaeta</taxon>
        <taxon>Sedentaria</taxon>
        <taxon>Canalipalpata</taxon>
        <taxon>Terebellida</taxon>
        <taxon>Terebelliformia</taxon>
        <taxon>Alvinellidae</taxon>
        <taxon>Paralvinella</taxon>
    </lineage>
</organism>
<keyword evidence="2" id="KW-1185">Reference proteome</keyword>
<dbReference type="Proteomes" id="UP001208570">
    <property type="component" value="Unassembled WGS sequence"/>
</dbReference>
<dbReference type="AlphaFoldDB" id="A0AAD9JQC8"/>
<sequence>MLNACLSVTETPQVVNFTTSVIAGGISEYIPPGQWDLHREGIRR</sequence>
<protein>
    <submittedName>
        <fullName evidence="1">Uncharacterized protein</fullName>
    </submittedName>
</protein>
<proteinExistence type="predicted"/>
<dbReference type="EMBL" id="JAODUP010000207">
    <property type="protein sequence ID" value="KAK2156688.1"/>
    <property type="molecule type" value="Genomic_DNA"/>
</dbReference>
<reference evidence="1" key="1">
    <citation type="journal article" date="2023" name="Mol. Biol. Evol.">
        <title>Third-Generation Sequencing Reveals the Adaptive Role of the Epigenome in Three Deep-Sea Polychaetes.</title>
        <authorList>
            <person name="Perez M."/>
            <person name="Aroh O."/>
            <person name="Sun Y."/>
            <person name="Lan Y."/>
            <person name="Juniper S.K."/>
            <person name="Young C.R."/>
            <person name="Angers B."/>
            <person name="Qian P.Y."/>
        </authorList>
    </citation>
    <scope>NUCLEOTIDE SEQUENCE</scope>
    <source>
        <strain evidence="1">P08H-3</strain>
    </source>
</reference>
<comment type="caution">
    <text evidence="1">The sequence shown here is derived from an EMBL/GenBank/DDBJ whole genome shotgun (WGS) entry which is preliminary data.</text>
</comment>
<evidence type="ECO:0000313" key="2">
    <source>
        <dbReference type="Proteomes" id="UP001208570"/>
    </source>
</evidence>
<evidence type="ECO:0000313" key="1">
    <source>
        <dbReference type="EMBL" id="KAK2156688.1"/>
    </source>
</evidence>
<gene>
    <name evidence="1" type="ORF">LSH36_207g03050</name>
</gene>
<name>A0AAD9JQC8_9ANNE</name>
<accession>A0AAD9JQC8</accession>